<evidence type="ECO:0000313" key="4">
    <source>
        <dbReference type="Proteomes" id="UP001230188"/>
    </source>
</evidence>
<evidence type="ECO:0000256" key="2">
    <source>
        <dbReference type="SAM" id="Phobius"/>
    </source>
</evidence>
<evidence type="ECO:0000256" key="1">
    <source>
        <dbReference type="SAM" id="MobiDB-lite"/>
    </source>
</evidence>
<name>A0AAD7UCR0_9STRA</name>
<feature type="region of interest" description="Disordered" evidence="1">
    <location>
        <begin position="252"/>
        <end position="277"/>
    </location>
</feature>
<keyword evidence="4" id="KW-1185">Reference proteome</keyword>
<feature type="transmembrane region" description="Helical" evidence="2">
    <location>
        <begin position="124"/>
        <end position="142"/>
    </location>
</feature>
<evidence type="ECO:0008006" key="5">
    <source>
        <dbReference type="Google" id="ProtNLM"/>
    </source>
</evidence>
<dbReference type="EMBL" id="JAQMWT010000376">
    <property type="protein sequence ID" value="KAJ8602576.1"/>
    <property type="molecule type" value="Genomic_DNA"/>
</dbReference>
<reference evidence="3" key="1">
    <citation type="submission" date="2023-01" db="EMBL/GenBank/DDBJ databases">
        <title>Metagenome sequencing of chrysophaentin producing Chrysophaeum taylorii.</title>
        <authorList>
            <person name="Davison J."/>
            <person name="Bewley C."/>
        </authorList>
    </citation>
    <scope>NUCLEOTIDE SEQUENCE</scope>
    <source>
        <strain evidence="3">NIES-1699</strain>
    </source>
</reference>
<protein>
    <recommendedName>
        <fullName evidence="5">DZANK-type domain-containing protein</fullName>
    </recommendedName>
</protein>
<dbReference type="AlphaFoldDB" id="A0AAD7UCR0"/>
<gene>
    <name evidence="3" type="ORF">CTAYLR_008774</name>
</gene>
<keyword evidence="2" id="KW-0472">Membrane</keyword>
<comment type="caution">
    <text evidence="3">The sequence shown here is derived from an EMBL/GenBank/DDBJ whole genome shotgun (WGS) entry which is preliminary data.</text>
</comment>
<feature type="transmembrane region" description="Helical" evidence="2">
    <location>
        <begin position="70"/>
        <end position="91"/>
    </location>
</feature>
<proteinExistence type="predicted"/>
<sequence length="277" mass="29760">MLASQREVTGLQQQQALAELAEKEMGYILNDLGSIATQAALIAGFVYSSIAGDDNLRGRNKHNIFQDTMLVGSVAVCIVLNLITVTSSTFVTMSGPYRALTGNEEVLWGTLRALRRERARSIKMYWYGLGSFFLSLACSVYFGPWNRMSRYVMIFVTFLGGIATAKNKRRIDTDFGGVEGEVVVSTSALHTPPERRNTVVFIGNPNQDCPRCGAGLVAGEPYCARCGCHVLKTCDKCGTGMPAAASFCSRCGSSSSKAPPPALEEEEGSGTRGPLGS</sequence>
<keyword evidence="2" id="KW-1133">Transmembrane helix</keyword>
<dbReference type="Proteomes" id="UP001230188">
    <property type="component" value="Unassembled WGS sequence"/>
</dbReference>
<evidence type="ECO:0000313" key="3">
    <source>
        <dbReference type="EMBL" id="KAJ8602576.1"/>
    </source>
</evidence>
<organism evidence="3 4">
    <name type="scientific">Chrysophaeum taylorii</name>
    <dbReference type="NCBI Taxonomy" id="2483200"/>
    <lineage>
        <taxon>Eukaryota</taxon>
        <taxon>Sar</taxon>
        <taxon>Stramenopiles</taxon>
        <taxon>Ochrophyta</taxon>
        <taxon>Pelagophyceae</taxon>
        <taxon>Pelagomonadales</taxon>
        <taxon>Pelagomonadaceae</taxon>
        <taxon>Chrysophaeum</taxon>
    </lineage>
</organism>
<accession>A0AAD7UCR0</accession>
<feature type="transmembrane region" description="Helical" evidence="2">
    <location>
        <begin position="32"/>
        <end position="50"/>
    </location>
</feature>
<keyword evidence="2" id="KW-0812">Transmembrane</keyword>
<feature type="transmembrane region" description="Helical" evidence="2">
    <location>
        <begin position="148"/>
        <end position="165"/>
    </location>
</feature>